<protein>
    <submittedName>
        <fullName evidence="1">Uncharacterized protein</fullName>
    </submittedName>
</protein>
<dbReference type="AlphaFoldDB" id="A0A5N6Y3V2"/>
<name>A0A5N6Y3V2_9EURO</name>
<dbReference type="Proteomes" id="UP000325558">
    <property type="component" value="Unassembled WGS sequence"/>
</dbReference>
<accession>A0A5N6Y3V2</accession>
<reference evidence="1" key="1">
    <citation type="submission" date="2019-04" db="EMBL/GenBank/DDBJ databases">
        <title>Friends and foes A comparative genomics study of 23 Aspergillus species from section Flavi.</title>
        <authorList>
            <consortium name="DOE Joint Genome Institute"/>
            <person name="Kjaerbolling I."/>
            <person name="Vesth T."/>
            <person name="Frisvad J.C."/>
            <person name="Nybo J.L."/>
            <person name="Theobald S."/>
            <person name="Kildgaard S."/>
            <person name="Isbrandt T."/>
            <person name="Kuo A."/>
            <person name="Sato A."/>
            <person name="Lyhne E.K."/>
            <person name="Kogle M.E."/>
            <person name="Wiebenga A."/>
            <person name="Kun R.S."/>
            <person name="Lubbers R.J."/>
            <person name="Makela M.R."/>
            <person name="Barry K."/>
            <person name="Chovatia M."/>
            <person name="Clum A."/>
            <person name="Daum C."/>
            <person name="Haridas S."/>
            <person name="He G."/>
            <person name="LaButti K."/>
            <person name="Lipzen A."/>
            <person name="Mondo S."/>
            <person name="Riley R."/>
            <person name="Salamov A."/>
            <person name="Simmons B.A."/>
            <person name="Magnuson J.K."/>
            <person name="Henrissat B."/>
            <person name="Mortensen U.H."/>
            <person name="Larsen T.O."/>
            <person name="Devries R.P."/>
            <person name="Grigoriev I.V."/>
            <person name="Machida M."/>
            <person name="Baker S.E."/>
            <person name="Andersen M.R."/>
        </authorList>
    </citation>
    <scope>NUCLEOTIDE SEQUENCE</scope>
    <source>
        <strain evidence="1">CBS 117612</strain>
    </source>
</reference>
<gene>
    <name evidence="1" type="ORF">BDV24DRAFT_134321</name>
</gene>
<organism evidence="1">
    <name type="scientific">Aspergillus arachidicola</name>
    <dbReference type="NCBI Taxonomy" id="656916"/>
    <lineage>
        <taxon>Eukaryota</taxon>
        <taxon>Fungi</taxon>
        <taxon>Dikarya</taxon>
        <taxon>Ascomycota</taxon>
        <taxon>Pezizomycotina</taxon>
        <taxon>Eurotiomycetes</taxon>
        <taxon>Eurotiomycetidae</taxon>
        <taxon>Eurotiales</taxon>
        <taxon>Aspergillaceae</taxon>
        <taxon>Aspergillus</taxon>
        <taxon>Aspergillus subgen. Circumdati</taxon>
    </lineage>
</organism>
<proteinExistence type="predicted"/>
<evidence type="ECO:0000313" key="1">
    <source>
        <dbReference type="EMBL" id="KAE8340147.1"/>
    </source>
</evidence>
<dbReference type="PROSITE" id="PS51257">
    <property type="entry name" value="PROKAR_LIPOPROTEIN"/>
    <property type="match status" value="1"/>
</dbReference>
<dbReference type="EMBL" id="ML737150">
    <property type="protein sequence ID" value="KAE8340147.1"/>
    <property type="molecule type" value="Genomic_DNA"/>
</dbReference>
<sequence length="106" mass="11606">MSPPCQKEHFSPEKPPSGYLLVFTAGFSCLCCDSKVGNIRNATKIVGVALQVTLLPKVWRTCSEHLRGTDTCSRLVLPNRALPPLLSCRLLIEPEIFHLSSVSGKV</sequence>